<dbReference type="InterPro" id="IPR017907">
    <property type="entry name" value="Znf_RING_CS"/>
</dbReference>
<evidence type="ECO:0000259" key="5">
    <source>
        <dbReference type="PROSITE" id="PS50089"/>
    </source>
</evidence>
<dbReference type="GO" id="GO:0061630">
    <property type="term" value="F:ubiquitin protein ligase activity"/>
    <property type="evidence" value="ECO:0007669"/>
    <property type="project" value="TreeGrafter"/>
</dbReference>
<dbReference type="Pfam" id="PF22586">
    <property type="entry name" value="ANCHR-like_BBOX"/>
    <property type="match status" value="1"/>
</dbReference>
<dbReference type="Gene3D" id="3.30.40.10">
    <property type="entry name" value="Zinc/RING finger domain, C3HC4 (zinc finger)"/>
    <property type="match status" value="1"/>
</dbReference>
<dbReference type="PANTHER" id="PTHR25462:SF306">
    <property type="entry name" value="TRIPARTITE MOTIF CONTAINING 9"/>
    <property type="match status" value="1"/>
</dbReference>
<keyword evidence="3" id="KW-0862">Zinc</keyword>
<dbReference type="Proteomes" id="UP000050640">
    <property type="component" value="Unplaced"/>
</dbReference>
<name>A0A0R3RYK4_9BILA</name>
<sequence length="280" mass="30586">MEDELKCLFCNQFFTEPILLNCSHSYCRRCVVQYQQPVCHNAPTTSMPHSHGSSTASGTAPFPHLHSITPLSLPSSSGASDTISLCISDQDIESDKLSVISETDSGVVISGRSSRPPSLIGSTAVHPSPSGCLNIHRMPSILTPSTSGWIVTCKACHKPTIFPDEQTVMLMPLCDTEEPAVANVFCEQCDIYYCQSCQNSLHPARGPLASHKLIPPSARRSYRTVIGLPKDSKCSNHPCEILSMYCMICRSAVCCQCLQETKHSNHDVQSLDKICKTQKV</sequence>
<dbReference type="GO" id="GO:0008270">
    <property type="term" value="F:zinc ion binding"/>
    <property type="evidence" value="ECO:0007669"/>
    <property type="project" value="UniProtKB-KW"/>
</dbReference>
<evidence type="ECO:0000313" key="8">
    <source>
        <dbReference type="WBParaSite" id="EEL_0000736201-mRNA-1"/>
    </source>
</evidence>
<dbReference type="PROSITE" id="PS00518">
    <property type="entry name" value="ZF_RING_1"/>
    <property type="match status" value="1"/>
</dbReference>
<dbReference type="AlphaFoldDB" id="A0A0R3RYK4"/>
<dbReference type="SMART" id="SM00336">
    <property type="entry name" value="BBOX"/>
    <property type="match status" value="2"/>
</dbReference>
<dbReference type="Pfam" id="PF00643">
    <property type="entry name" value="zf-B_box"/>
    <property type="match status" value="1"/>
</dbReference>
<evidence type="ECO:0000256" key="1">
    <source>
        <dbReference type="ARBA" id="ARBA00022723"/>
    </source>
</evidence>
<dbReference type="InterPro" id="IPR000315">
    <property type="entry name" value="Znf_B-box"/>
</dbReference>
<keyword evidence="2 4" id="KW-0863">Zinc-finger</keyword>
<dbReference type="PROSITE" id="PS50089">
    <property type="entry name" value="ZF_RING_2"/>
    <property type="match status" value="1"/>
</dbReference>
<dbReference type="STRING" id="1147741.A0A0R3RYK4"/>
<dbReference type="InterPro" id="IPR047153">
    <property type="entry name" value="TRIM45/56/19-like"/>
</dbReference>
<accession>A0A0R3RYK4</accession>
<evidence type="ECO:0000256" key="2">
    <source>
        <dbReference type="ARBA" id="ARBA00022771"/>
    </source>
</evidence>
<keyword evidence="1" id="KW-0479">Metal-binding</keyword>
<dbReference type="SUPFAM" id="SSF57850">
    <property type="entry name" value="RING/U-box"/>
    <property type="match status" value="1"/>
</dbReference>
<dbReference type="InterPro" id="IPR013083">
    <property type="entry name" value="Znf_RING/FYVE/PHD"/>
</dbReference>
<dbReference type="PANTHER" id="PTHR25462">
    <property type="entry name" value="BONUS, ISOFORM C-RELATED"/>
    <property type="match status" value="1"/>
</dbReference>
<dbReference type="SUPFAM" id="SSF57845">
    <property type="entry name" value="B-box zinc-binding domain"/>
    <property type="match status" value="1"/>
</dbReference>
<dbReference type="Gene3D" id="3.30.160.60">
    <property type="entry name" value="Classic Zinc Finger"/>
    <property type="match status" value="1"/>
</dbReference>
<proteinExistence type="predicted"/>
<evidence type="ECO:0000256" key="4">
    <source>
        <dbReference type="PROSITE-ProRule" id="PRU00024"/>
    </source>
</evidence>
<reference evidence="8" key="1">
    <citation type="submission" date="2017-02" db="UniProtKB">
        <authorList>
            <consortium name="WormBaseParasite"/>
        </authorList>
    </citation>
    <scope>IDENTIFICATION</scope>
</reference>
<dbReference type="PROSITE" id="PS50119">
    <property type="entry name" value="ZF_BBOX"/>
    <property type="match status" value="2"/>
</dbReference>
<dbReference type="InterPro" id="IPR001841">
    <property type="entry name" value="Znf_RING"/>
</dbReference>
<dbReference type="WBParaSite" id="EEL_0000736201-mRNA-1">
    <property type="protein sequence ID" value="EEL_0000736201-mRNA-1"/>
    <property type="gene ID" value="EEL_0000736201"/>
</dbReference>
<feature type="domain" description="RING-type" evidence="5">
    <location>
        <begin position="7"/>
        <end position="39"/>
    </location>
</feature>
<evidence type="ECO:0000256" key="3">
    <source>
        <dbReference type="ARBA" id="ARBA00022833"/>
    </source>
</evidence>
<evidence type="ECO:0000259" key="6">
    <source>
        <dbReference type="PROSITE" id="PS50119"/>
    </source>
</evidence>
<protein>
    <submittedName>
        <fullName evidence="8">B box-type domain-containing protein</fullName>
    </submittedName>
</protein>
<evidence type="ECO:0000313" key="7">
    <source>
        <dbReference type="Proteomes" id="UP000050640"/>
    </source>
</evidence>
<feature type="domain" description="B box-type" evidence="6">
    <location>
        <begin position="173"/>
        <end position="216"/>
    </location>
</feature>
<dbReference type="CDD" id="cd19764">
    <property type="entry name" value="Bbox2_TRIM9-like"/>
    <property type="match status" value="1"/>
</dbReference>
<organism evidence="7 8">
    <name type="scientific">Elaeophora elaphi</name>
    <dbReference type="NCBI Taxonomy" id="1147741"/>
    <lineage>
        <taxon>Eukaryota</taxon>
        <taxon>Metazoa</taxon>
        <taxon>Ecdysozoa</taxon>
        <taxon>Nematoda</taxon>
        <taxon>Chromadorea</taxon>
        <taxon>Rhabditida</taxon>
        <taxon>Spirurina</taxon>
        <taxon>Spiruromorpha</taxon>
        <taxon>Filarioidea</taxon>
        <taxon>Onchocercidae</taxon>
        <taxon>Elaeophora</taxon>
    </lineage>
</organism>
<keyword evidence="7" id="KW-1185">Reference proteome</keyword>
<dbReference type="Gene3D" id="4.10.830.40">
    <property type="match status" value="1"/>
</dbReference>
<feature type="domain" description="B box-type" evidence="6">
    <location>
        <begin position="229"/>
        <end position="271"/>
    </location>
</feature>